<dbReference type="PROSITE" id="PS50234">
    <property type="entry name" value="VWFA"/>
    <property type="match status" value="1"/>
</dbReference>
<evidence type="ECO:0000313" key="2">
    <source>
        <dbReference type="EMBL" id="KAJ55840.1"/>
    </source>
</evidence>
<dbReference type="InterPro" id="IPR036465">
    <property type="entry name" value="vWFA_dom_sf"/>
</dbReference>
<dbReference type="Pfam" id="PF13403">
    <property type="entry name" value="Hint_2"/>
    <property type="match status" value="1"/>
</dbReference>
<dbReference type="STRING" id="1454373.ACMU_08690"/>
<gene>
    <name evidence="2" type="ORF">ACMU_08690</name>
</gene>
<dbReference type="AlphaFoldDB" id="A0A037ZHC1"/>
<dbReference type="Gene3D" id="2.170.16.10">
    <property type="entry name" value="Hedgehog/Intein (Hint) domain"/>
    <property type="match status" value="1"/>
</dbReference>
<name>A0A037ZHC1_9RHOB</name>
<proteinExistence type="predicted"/>
<dbReference type="InterPro" id="IPR036844">
    <property type="entry name" value="Hint_dom_sf"/>
</dbReference>
<dbReference type="Proteomes" id="UP000026249">
    <property type="component" value="Unassembled WGS sequence"/>
</dbReference>
<sequence length="524" mass="56161">MVDFPATTNTFSSTGAVQGLTVELEAILPTFATDTFQTEAVLNTSPVTEDINIAIVIDTSGSTGGLSGSDVDGDGDIDTYLEAEIEAAKALFQSIQDAGFDTSEVEITLIEYNTNAATVGSYGLDEFDDFVSDVEDLDDGGRTNYEDGLQTVLDEWTATTTDGDPNNDVTADDTNYVFFLSDGRPFPSSQVFTDEVEDLEDDFNAQIIAIGVGDNAPLGALNQVDNTGGAQKVTDISQLSDVITGPVVPADFEGFEIVVDGEVLGTFPPGHPAVGSTPFGYTLDCVEITGYDYVVGEDIDVEIRAVFDDGNSVVSVGSITIPTLVCFAEGALILTPGGYVAVQDLAEGDRVITRDHGAQPIKWIGARRLDKQFLSTNPTMYPIRLTKGSLGGDLPESDLMVSRQHRFLMRGWQAELTFGASEGVFVPAHALVNDGTIRVNRDVDAVTYYHFAFENHEVVTANGVETESLYLDAQTISALGAEQRDELFRIFPELENGAIEPGDNNAARRQLKGFEGQVAAKLRA</sequence>
<dbReference type="SUPFAM" id="SSF53300">
    <property type="entry name" value="vWA-like"/>
    <property type="match status" value="1"/>
</dbReference>
<evidence type="ECO:0000259" key="1">
    <source>
        <dbReference type="PROSITE" id="PS50234"/>
    </source>
</evidence>
<dbReference type="Pfam" id="PF00092">
    <property type="entry name" value="VWA"/>
    <property type="match status" value="1"/>
</dbReference>
<dbReference type="InterPro" id="IPR028992">
    <property type="entry name" value="Hedgehog/Intein_dom"/>
</dbReference>
<organism evidence="2 3">
    <name type="scientific">Actibacterium mucosum KCTC 23349</name>
    <dbReference type="NCBI Taxonomy" id="1454373"/>
    <lineage>
        <taxon>Bacteria</taxon>
        <taxon>Pseudomonadati</taxon>
        <taxon>Pseudomonadota</taxon>
        <taxon>Alphaproteobacteria</taxon>
        <taxon>Rhodobacterales</taxon>
        <taxon>Roseobacteraceae</taxon>
        <taxon>Actibacterium</taxon>
    </lineage>
</organism>
<reference evidence="2 3" key="1">
    <citation type="submission" date="2014-03" db="EMBL/GenBank/DDBJ databases">
        <title>Draft Genome Sequence of Actibacterium mucosum KCTC 23349, a Marine Alphaproteobacterium with Complex Ionic Requirements Isolated from Mediterranean Seawater at Malvarrosa Beach, Valencia, Spain.</title>
        <authorList>
            <person name="Arahal D.R."/>
            <person name="Shao Z."/>
            <person name="Lai Q."/>
            <person name="Pujalte M.J."/>
        </authorList>
    </citation>
    <scope>NUCLEOTIDE SEQUENCE [LARGE SCALE GENOMIC DNA]</scope>
    <source>
        <strain evidence="2 3">KCTC 23349</strain>
    </source>
</reference>
<dbReference type="SUPFAM" id="SSF51294">
    <property type="entry name" value="Hedgehog/intein (Hint) domain"/>
    <property type="match status" value="1"/>
</dbReference>
<dbReference type="RefSeq" id="WP_051588112.1">
    <property type="nucleotide sequence ID" value="NZ_JFKE01000003.1"/>
</dbReference>
<dbReference type="InterPro" id="IPR002035">
    <property type="entry name" value="VWF_A"/>
</dbReference>
<dbReference type="SMART" id="SM00327">
    <property type="entry name" value="VWA"/>
    <property type="match status" value="1"/>
</dbReference>
<dbReference type="CDD" id="cd00198">
    <property type="entry name" value="vWFA"/>
    <property type="match status" value="1"/>
</dbReference>
<comment type="caution">
    <text evidence="2">The sequence shown here is derived from an EMBL/GenBank/DDBJ whole genome shotgun (WGS) entry which is preliminary data.</text>
</comment>
<dbReference type="Gene3D" id="3.40.50.410">
    <property type="entry name" value="von Willebrand factor, type A domain"/>
    <property type="match status" value="1"/>
</dbReference>
<evidence type="ECO:0000313" key="3">
    <source>
        <dbReference type="Proteomes" id="UP000026249"/>
    </source>
</evidence>
<keyword evidence="3" id="KW-1185">Reference proteome</keyword>
<dbReference type="OrthoDB" id="6305173at2"/>
<accession>A0A037ZHC1</accession>
<feature type="domain" description="VWFA" evidence="1">
    <location>
        <begin position="52"/>
        <end position="247"/>
    </location>
</feature>
<dbReference type="EMBL" id="JFKE01000003">
    <property type="protein sequence ID" value="KAJ55840.1"/>
    <property type="molecule type" value="Genomic_DNA"/>
</dbReference>
<protein>
    <recommendedName>
        <fullName evidence="1">VWFA domain-containing protein</fullName>
    </recommendedName>
</protein>